<dbReference type="InterPro" id="IPR053013">
    <property type="entry name" value="LAT"/>
</dbReference>
<dbReference type="PANTHER" id="PTHR34815:SF4">
    <property type="entry name" value="N-ACETYLTRANSFERASE DOMAIN-CONTAINING PROTEIN"/>
    <property type="match status" value="1"/>
</dbReference>
<dbReference type="InterPro" id="IPR016181">
    <property type="entry name" value="Acyl_CoA_acyltransferase"/>
</dbReference>
<dbReference type="CDD" id="cd04301">
    <property type="entry name" value="NAT_SF"/>
    <property type="match status" value="1"/>
</dbReference>
<keyword evidence="3" id="KW-1185">Reference proteome</keyword>
<accession>A0ABR4P9M1</accession>
<evidence type="ECO:0000313" key="2">
    <source>
        <dbReference type="EMBL" id="KAL3420010.1"/>
    </source>
</evidence>
<dbReference type="InterPro" id="IPR055100">
    <property type="entry name" value="GNAT_LYC1-like"/>
</dbReference>
<dbReference type="Gene3D" id="3.40.630.30">
    <property type="match status" value="1"/>
</dbReference>
<gene>
    <name evidence="2" type="ORF">PVAG01_08510</name>
</gene>
<evidence type="ECO:0000313" key="3">
    <source>
        <dbReference type="Proteomes" id="UP001629113"/>
    </source>
</evidence>
<dbReference type="Pfam" id="PF22998">
    <property type="entry name" value="GNAT_LYC1-like"/>
    <property type="match status" value="1"/>
</dbReference>
<proteinExistence type="predicted"/>
<dbReference type="EMBL" id="JBFCZG010000007">
    <property type="protein sequence ID" value="KAL3420010.1"/>
    <property type="molecule type" value="Genomic_DNA"/>
</dbReference>
<evidence type="ECO:0000259" key="1">
    <source>
        <dbReference type="Pfam" id="PF22998"/>
    </source>
</evidence>
<comment type="caution">
    <text evidence="2">The sequence shown here is derived from an EMBL/GenBank/DDBJ whole genome shotgun (WGS) entry which is preliminary data.</text>
</comment>
<dbReference type="Proteomes" id="UP001629113">
    <property type="component" value="Unassembled WGS sequence"/>
</dbReference>
<reference evidence="2 3" key="1">
    <citation type="submission" date="2024-06" db="EMBL/GenBank/DDBJ databases">
        <title>Complete genome of Phlyctema vagabunda strain 19-DSS-EL-015.</title>
        <authorList>
            <person name="Fiorenzani C."/>
        </authorList>
    </citation>
    <scope>NUCLEOTIDE SEQUENCE [LARGE SCALE GENOMIC DNA]</scope>
    <source>
        <strain evidence="2 3">19-DSS-EL-015</strain>
    </source>
</reference>
<feature type="domain" description="LYC1 C-terminal" evidence="1">
    <location>
        <begin position="168"/>
        <end position="374"/>
    </location>
</feature>
<dbReference type="PANTHER" id="PTHR34815">
    <property type="entry name" value="LYSINE ACETYLTRANSFERASE"/>
    <property type="match status" value="1"/>
</dbReference>
<dbReference type="SUPFAM" id="SSF55729">
    <property type="entry name" value="Acyl-CoA N-acyltransferases (Nat)"/>
    <property type="match status" value="1"/>
</dbReference>
<name>A0ABR4P9M1_9HELO</name>
<protein>
    <submittedName>
        <fullName evidence="2">Lysine acetyltransferase (GNAT family protein)</fullName>
    </submittedName>
</protein>
<dbReference type="Pfam" id="PF13527">
    <property type="entry name" value="Acetyltransf_9"/>
    <property type="match status" value="1"/>
</dbReference>
<sequence>MGSVELPDYQSKSLALVNPTPEEQVAVWNMNALAWRGALSHADYLDREIYLTTVPLACEKGVSHWILVDSTLPPNERQILASCESLRKRALVARNGSTKEVITHGVGSVFCDPQYRGRKYASRMMSEMAEKLKEWQTEQYECKFSILYSDIGLKFYAGFGWKPFPSTHIAIPPTSEPPRAGEGARPLFSKDLPELCAWDESSIRKQLTEAKEGKIHVAIIPETDQMRWFHLREEFLCKRIFGVGPGQPYIKGALAGPAGARVWAVWTRSYYGPLVPESGNTLHILRLVVEDEASPTNAESLESILEVARIEAKTWVLNEVELWNPTAVVKQMVQDTGLPHGEVIRDKESIASLMWYGEEKEEVEWVGNEKYGWC</sequence>
<organism evidence="2 3">
    <name type="scientific">Phlyctema vagabunda</name>
    <dbReference type="NCBI Taxonomy" id="108571"/>
    <lineage>
        <taxon>Eukaryota</taxon>
        <taxon>Fungi</taxon>
        <taxon>Dikarya</taxon>
        <taxon>Ascomycota</taxon>
        <taxon>Pezizomycotina</taxon>
        <taxon>Leotiomycetes</taxon>
        <taxon>Helotiales</taxon>
        <taxon>Dermateaceae</taxon>
        <taxon>Phlyctema</taxon>
    </lineage>
</organism>